<name>A0A8C0YGJ3_CYPCA</name>
<reference evidence="1" key="1">
    <citation type="submission" date="2025-08" db="UniProtKB">
        <authorList>
            <consortium name="Ensembl"/>
        </authorList>
    </citation>
    <scope>IDENTIFICATION</scope>
</reference>
<dbReference type="Ensembl" id="ENSCCRT00000008601.2">
    <property type="protein sequence ID" value="ENSCCRP00000007830.1"/>
    <property type="gene ID" value="ENSCCRG00000004644.2"/>
</dbReference>
<dbReference type="Proteomes" id="UP001108240">
    <property type="component" value="Unplaced"/>
</dbReference>
<accession>A0A8C0YGJ3</accession>
<protein>
    <submittedName>
        <fullName evidence="1">Uncharacterized protein</fullName>
    </submittedName>
</protein>
<reference evidence="1" key="2">
    <citation type="submission" date="2025-09" db="UniProtKB">
        <authorList>
            <consortium name="Ensembl"/>
        </authorList>
    </citation>
    <scope>IDENTIFICATION</scope>
</reference>
<proteinExistence type="predicted"/>
<dbReference type="AlphaFoldDB" id="A0A8C0YGJ3"/>
<keyword evidence="2" id="KW-1185">Reference proteome</keyword>
<evidence type="ECO:0000313" key="2">
    <source>
        <dbReference type="Proteomes" id="UP001108240"/>
    </source>
</evidence>
<sequence>VTDGYGKVIFGSGTKLHTYS</sequence>
<evidence type="ECO:0000313" key="1">
    <source>
        <dbReference type="Ensembl" id="ENSCCRP00000007830.1"/>
    </source>
</evidence>
<organism evidence="1 2">
    <name type="scientific">Cyprinus carpio carpio</name>
    <dbReference type="NCBI Taxonomy" id="630221"/>
    <lineage>
        <taxon>Eukaryota</taxon>
        <taxon>Metazoa</taxon>
        <taxon>Chordata</taxon>
        <taxon>Craniata</taxon>
        <taxon>Vertebrata</taxon>
        <taxon>Euteleostomi</taxon>
        <taxon>Actinopterygii</taxon>
        <taxon>Neopterygii</taxon>
        <taxon>Teleostei</taxon>
        <taxon>Ostariophysi</taxon>
        <taxon>Cypriniformes</taxon>
        <taxon>Cyprinidae</taxon>
        <taxon>Cyprininae</taxon>
        <taxon>Cyprinus</taxon>
    </lineage>
</organism>